<accession>A0A926F406</accession>
<protein>
    <submittedName>
        <fullName evidence="2">GNAT family N-acetyltransferase</fullName>
    </submittedName>
</protein>
<dbReference type="InterPro" id="IPR038740">
    <property type="entry name" value="BioF2-like_GNAT_dom"/>
</dbReference>
<dbReference type="RefSeq" id="WP_262434874.1">
    <property type="nucleotide sequence ID" value="NZ_JACRTF010000001.1"/>
</dbReference>
<organism evidence="2 3">
    <name type="scientific">Jilunia laotingensis</name>
    <dbReference type="NCBI Taxonomy" id="2763675"/>
    <lineage>
        <taxon>Bacteria</taxon>
        <taxon>Pseudomonadati</taxon>
        <taxon>Bacteroidota</taxon>
        <taxon>Bacteroidia</taxon>
        <taxon>Bacteroidales</taxon>
        <taxon>Bacteroidaceae</taxon>
        <taxon>Jilunia</taxon>
    </lineage>
</organism>
<reference evidence="2" key="1">
    <citation type="submission" date="2020-08" db="EMBL/GenBank/DDBJ databases">
        <title>Genome public.</title>
        <authorList>
            <person name="Liu C."/>
            <person name="Sun Q."/>
        </authorList>
    </citation>
    <scope>NUCLEOTIDE SEQUENCE</scope>
    <source>
        <strain evidence="2">N12</strain>
    </source>
</reference>
<sequence length="327" mass="38793">MPLRLTTYYRGNEIPDLPGKNTFHSKELFLIYEATPGYSPVYIVATIDGKPVAKLLAGIRTNKSLFPPSIVRRCEIYGTGDYMDDAIDREAVFGEMLEHLTTEVLRVSFMIEFRNLDNALFGYKYFRENNYFPVNWLRVRNSLHSQKKVEERFSPSRLRQIKKGIQNGAKVEEAHSIEEIREFSRMLYKVYSSHIRKHFPNIEFFRHMEEKLIRSDQGKIFIVRYKEKIIGGSACIYSEDSAYLWFSGGMRKTYALQYPGILAVWMALKDAYERKFRHLEFMDVGLPFKKHGYRDFVLRFGGKQSSTRRWFRFRWNWLNNLLVKIYV</sequence>
<keyword evidence="3" id="KW-1185">Reference proteome</keyword>
<evidence type="ECO:0000259" key="1">
    <source>
        <dbReference type="Pfam" id="PF13480"/>
    </source>
</evidence>
<name>A0A926F406_9BACT</name>
<evidence type="ECO:0000313" key="3">
    <source>
        <dbReference type="Proteomes" id="UP000651085"/>
    </source>
</evidence>
<dbReference type="EMBL" id="JACRTF010000001">
    <property type="protein sequence ID" value="MBC8593768.1"/>
    <property type="molecule type" value="Genomic_DNA"/>
</dbReference>
<feature type="domain" description="BioF2-like acetyltransferase" evidence="1">
    <location>
        <begin position="158"/>
        <end position="290"/>
    </location>
</feature>
<dbReference type="Gene3D" id="3.40.630.30">
    <property type="match status" value="1"/>
</dbReference>
<dbReference type="SUPFAM" id="SSF55729">
    <property type="entry name" value="Acyl-CoA N-acyltransferases (Nat)"/>
    <property type="match status" value="1"/>
</dbReference>
<proteinExistence type="predicted"/>
<dbReference type="Proteomes" id="UP000651085">
    <property type="component" value="Unassembled WGS sequence"/>
</dbReference>
<gene>
    <name evidence="2" type="ORF">H8744_11015</name>
</gene>
<comment type="caution">
    <text evidence="2">The sequence shown here is derived from an EMBL/GenBank/DDBJ whole genome shotgun (WGS) entry which is preliminary data.</text>
</comment>
<dbReference type="Pfam" id="PF13480">
    <property type="entry name" value="Acetyltransf_6"/>
    <property type="match status" value="1"/>
</dbReference>
<dbReference type="InterPro" id="IPR016181">
    <property type="entry name" value="Acyl_CoA_acyltransferase"/>
</dbReference>
<dbReference type="AlphaFoldDB" id="A0A926F406"/>
<evidence type="ECO:0000313" key="2">
    <source>
        <dbReference type="EMBL" id="MBC8593768.1"/>
    </source>
</evidence>